<reference evidence="1" key="1">
    <citation type="submission" date="2020-07" db="EMBL/GenBank/DDBJ databases">
        <authorList>
            <person name="Pettersson B.M.F."/>
            <person name="Behra P.R.K."/>
            <person name="Ramesh M."/>
            <person name="Das S."/>
            <person name="Dasgupta S."/>
            <person name="Kirsebom L.A."/>
        </authorList>
    </citation>
    <scope>NUCLEOTIDE SEQUENCE</scope>
    <source>
        <strain evidence="1">DSM 45406</strain>
    </source>
</reference>
<dbReference type="InterPro" id="IPR008000">
    <property type="entry name" value="Rham/fucose_mutarotase"/>
</dbReference>
<dbReference type="Proteomes" id="UP001140272">
    <property type="component" value="Unassembled WGS sequence"/>
</dbReference>
<dbReference type="PANTHER" id="PTHR34389:SF2">
    <property type="entry name" value="L-RHAMNOSE MUTAROTASE"/>
    <property type="match status" value="1"/>
</dbReference>
<name>A0A9X3BJZ5_9MYCO</name>
<dbReference type="Gene3D" id="3.30.70.100">
    <property type="match status" value="1"/>
</dbReference>
<protein>
    <submittedName>
        <fullName evidence="1">L-rhamnose mutarotase</fullName>
    </submittedName>
</protein>
<evidence type="ECO:0000313" key="1">
    <source>
        <dbReference type="EMBL" id="MCV7073868.1"/>
    </source>
</evidence>
<evidence type="ECO:0000313" key="4">
    <source>
        <dbReference type="Proteomes" id="UP001140272"/>
    </source>
</evidence>
<gene>
    <name evidence="1" type="ORF">H7H73_29825</name>
    <name evidence="2" type="ORF">MJO55_21875</name>
</gene>
<dbReference type="EMBL" id="CP092427">
    <property type="protein sequence ID" value="ULP35870.1"/>
    <property type="molecule type" value="Genomic_DNA"/>
</dbReference>
<accession>A0A9X3BJZ5</accession>
<keyword evidence="3" id="KW-1185">Reference proteome</keyword>
<sequence>MPATARDSEPERVCFLLQLKADRVGDYLEAHTTVWPEMLEALHGAGYRNYSLFLRPEDGLVVGYFETADADATSAAMASNAVNDRWQSTMAEYFVAADHPDRTEQRLTEYFHLTAPEGTSS</sequence>
<evidence type="ECO:0000313" key="2">
    <source>
        <dbReference type="EMBL" id="ULP35870.1"/>
    </source>
</evidence>
<dbReference type="GO" id="GO:0019301">
    <property type="term" value="P:rhamnose catabolic process"/>
    <property type="evidence" value="ECO:0007669"/>
    <property type="project" value="TreeGrafter"/>
</dbReference>
<organism evidence="1 4">
    <name type="scientific">Mycolicibacterium rufum</name>
    <dbReference type="NCBI Taxonomy" id="318424"/>
    <lineage>
        <taxon>Bacteria</taxon>
        <taxon>Bacillati</taxon>
        <taxon>Actinomycetota</taxon>
        <taxon>Actinomycetes</taxon>
        <taxon>Mycobacteriales</taxon>
        <taxon>Mycobacteriaceae</taxon>
        <taxon>Mycolicibacterium</taxon>
    </lineage>
</organism>
<dbReference type="EMBL" id="JACKRN010000943">
    <property type="protein sequence ID" value="MCV7073868.1"/>
    <property type="molecule type" value="Genomic_DNA"/>
</dbReference>
<dbReference type="SUPFAM" id="SSF54909">
    <property type="entry name" value="Dimeric alpha+beta barrel"/>
    <property type="match status" value="1"/>
</dbReference>
<dbReference type="Proteomes" id="UP001055159">
    <property type="component" value="Chromosome"/>
</dbReference>
<proteinExistence type="predicted"/>
<reference evidence="2" key="3">
    <citation type="submission" date="2022-08" db="EMBL/GenBank/DDBJ databases">
        <title>Whole genome sequencing of non-tuberculosis mycobacteria type-strains.</title>
        <authorList>
            <person name="Igarashi Y."/>
            <person name="Osugi A."/>
            <person name="Mitarai S."/>
        </authorList>
    </citation>
    <scope>NUCLEOTIDE SEQUENCE</scope>
    <source>
        <strain evidence="2">JCM 16372</strain>
    </source>
</reference>
<dbReference type="AlphaFoldDB" id="A0A9X3BJZ5"/>
<dbReference type="InterPro" id="IPR011008">
    <property type="entry name" value="Dimeric_a/b-barrel"/>
</dbReference>
<dbReference type="GO" id="GO:0016857">
    <property type="term" value="F:racemase and epimerase activity, acting on carbohydrates and derivatives"/>
    <property type="evidence" value="ECO:0007669"/>
    <property type="project" value="InterPro"/>
</dbReference>
<reference evidence="1" key="2">
    <citation type="journal article" date="2022" name="BMC Genomics">
        <title>Comparative genome analysis of mycobacteria focusing on tRNA and non-coding RNA.</title>
        <authorList>
            <person name="Behra P.R.K."/>
            <person name="Pettersson B.M.F."/>
            <person name="Ramesh M."/>
            <person name="Das S."/>
            <person name="Dasgupta S."/>
            <person name="Kirsebom L.A."/>
        </authorList>
    </citation>
    <scope>NUCLEOTIDE SEQUENCE</scope>
    <source>
        <strain evidence="1">DSM 45406</strain>
    </source>
</reference>
<evidence type="ECO:0000313" key="3">
    <source>
        <dbReference type="Proteomes" id="UP001055159"/>
    </source>
</evidence>
<dbReference type="PANTHER" id="PTHR34389">
    <property type="entry name" value="L-RHAMNOSE MUTAROTASE"/>
    <property type="match status" value="1"/>
</dbReference>
<dbReference type="Pfam" id="PF05336">
    <property type="entry name" value="rhaM"/>
    <property type="match status" value="1"/>
</dbReference>
<dbReference type="RefSeq" id="WP_043415477.1">
    <property type="nucleotide sequence ID" value="NZ_CP092427.2"/>
</dbReference>